<accession>A0A318LLC3</accession>
<protein>
    <recommendedName>
        <fullName evidence="4">Benzoate transporter</fullName>
    </recommendedName>
</protein>
<feature type="region of interest" description="Disordered" evidence="1">
    <location>
        <begin position="67"/>
        <end position="96"/>
    </location>
</feature>
<sequence>MAVVCAFALGSCGVPDAGTTTPPRAAPAELVAFDSCDAALEQFRAAALAEPAEQAEALPDVRVNEAAPAGAPAAAPDVAAKEQHSGTNNHEAGVEEPDLVQTDGRRVVTVADGRLRVIDVASRRVTSTMDLPGGWAGELLLDGDRALVVGQRALTLVDLTGAARLVGTLAVDGEYVDARLVGGRARVVLRSQPKLPPVTPQAVRVTTIDDWLPAYDLTTAQGARSQGRLVDCDNVYHPPEPGTSLLTVLTFELGGPLGTGDPVAIAADGTTVYGSAANLYVAHNAPQGTAIHQFDIASAGPARHVASGSVPGALLNQYSMSEHDGHLRVATMTGADNTVTVLARKGSTLTDVGTLGGLGRGERIYAVRFLGAVGYVVTFRQTDPLYTLDLADPARPRAVGELKITGYSAYLHPAGEGRLIGVGQEADLQGRALGLQVSLFDVGDAAKPVRLAQHRLSGGMAQVEADTHAFLYWPPTGLLVLPTDADALVLRVGDGSITALGRIGGGSPVLRSLVLGDELWTVSQSGVLVHDAATLNPIGSVPFA</sequence>
<dbReference type="InterPro" id="IPR019198">
    <property type="entry name" value="Beta_propeller_containing"/>
</dbReference>
<dbReference type="AlphaFoldDB" id="A0A318LLC3"/>
<keyword evidence="3" id="KW-1185">Reference proteome</keyword>
<proteinExistence type="predicted"/>
<dbReference type="SUPFAM" id="SSF75011">
    <property type="entry name" value="3-carboxy-cis,cis-mucoante lactonizing enzyme"/>
    <property type="match status" value="1"/>
</dbReference>
<comment type="caution">
    <text evidence="2">The sequence shown here is derived from an EMBL/GenBank/DDBJ whole genome shotgun (WGS) entry which is preliminary data.</text>
</comment>
<gene>
    <name evidence="2" type="ORF">BA062_28225</name>
</gene>
<evidence type="ECO:0000313" key="2">
    <source>
        <dbReference type="EMBL" id="PXY24565.1"/>
    </source>
</evidence>
<dbReference type="EMBL" id="MASU01000013">
    <property type="protein sequence ID" value="PXY24565.1"/>
    <property type="molecule type" value="Genomic_DNA"/>
</dbReference>
<evidence type="ECO:0000256" key="1">
    <source>
        <dbReference type="SAM" id="MobiDB-lite"/>
    </source>
</evidence>
<name>A0A318LLC3_9PSEU</name>
<reference evidence="2 3" key="1">
    <citation type="submission" date="2016-07" db="EMBL/GenBank/DDBJ databases">
        <title>Draft genome sequence of Prauserella sp. YIM 121212, isolated from alkaline soil.</title>
        <authorList>
            <person name="Ruckert C."/>
            <person name="Albersmeier A."/>
            <person name="Jiang C.-L."/>
            <person name="Jiang Y."/>
            <person name="Kalinowski J."/>
            <person name="Schneider O."/>
            <person name="Winkler A."/>
            <person name="Zotchev S.B."/>
        </authorList>
    </citation>
    <scope>NUCLEOTIDE SEQUENCE [LARGE SCALE GENOMIC DNA]</scope>
    <source>
        <strain evidence="2 3">YIM 121212</strain>
    </source>
</reference>
<dbReference type="Pfam" id="PF09826">
    <property type="entry name" value="Beta_propel"/>
    <property type="match status" value="1"/>
</dbReference>
<feature type="compositionally biased region" description="Low complexity" evidence="1">
    <location>
        <begin position="67"/>
        <end position="78"/>
    </location>
</feature>
<organism evidence="2 3">
    <name type="scientific">Prauserella flavalba</name>
    <dbReference type="NCBI Taxonomy" id="1477506"/>
    <lineage>
        <taxon>Bacteria</taxon>
        <taxon>Bacillati</taxon>
        <taxon>Actinomycetota</taxon>
        <taxon>Actinomycetes</taxon>
        <taxon>Pseudonocardiales</taxon>
        <taxon>Pseudonocardiaceae</taxon>
        <taxon>Prauserella</taxon>
    </lineage>
</organism>
<evidence type="ECO:0008006" key="4">
    <source>
        <dbReference type="Google" id="ProtNLM"/>
    </source>
</evidence>
<dbReference type="Proteomes" id="UP000247892">
    <property type="component" value="Unassembled WGS sequence"/>
</dbReference>
<evidence type="ECO:0000313" key="3">
    <source>
        <dbReference type="Proteomes" id="UP000247892"/>
    </source>
</evidence>